<comment type="subunit">
    <text evidence="4">Homodimer.</text>
</comment>
<dbReference type="PATRIC" id="fig|1127483.3.peg.2262"/>
<dbReference type="InterPro" id="IPR015168">
    <property type="entry name" value="SsuA/THI5"/>
</dbReference>
<evidence type="ECO:0000313" key="13">
    <source>
        <dbReference type="EMBL" id="EHP42938.1"/>
    </source>
</evidence>
<dbReference type="PANTHER" id="PTHR31528">
    <property type="entry name" value="4-AMINO-5-HYDROXYMETHYL-2-METHYLPYRIMIDINE PHOSPHATE SYNTHASE THI11-RELATED"/>
    <property type="match status" value="1"/>
</dbReference>
<keyword evidence="5" id="KW-0808">Transferase</keyword>
<reference evidence="13 14" key="1">
    <citation type="journal article" date="2012" name="J. Bacteriol.">
        <title>De Novo Genome Project of Cupriavidus basilensis OR16.</title>
        <authorList>
            <person name="Cserhati M."/>
            <person name="Kriszt B."/>
            <person name="Szoboszlay S."/>
            <person name="Toth A."/>
            <person name="Szabo I."/>
            <person name="Tancsics A."/>
            <person name="Nagy I."/>
            <person name="Horvath B."/>
            <person name="Nagy I."/>
            <person name="Kukolya J."/>
        </authorList>
    </citation>
    <scope>NUCLEOTIDE SEQUENCE [LARGE SCALE GENOMIC DNA]</scope>
    <source>
        <strain evidence="13 14">OR16</strain>
    </source>
</reference>
<dbReference type="PANTHER" id="PTHR31528:SF1">
    <property type="entry name" value="4-AMINO-5-HYDROXYMETHYL-2-METHYLPYRIMIDINE PHOSPHATE SYNTHASE THI11-RELATED"/>
    <property type="match status" value="1"/>
</dbReference>
<dbReference type="InterPro" id="IPR006311">
    <property type="entry name" value="TAT_signal"/>
</dbReference>
<evidence type="ECO:0000256" key="9">
    <source>
        <dbReference type="ARBA" id="ARBA00023004"/>
    </source>
</evidence>
<evidence type="ECO:0000313" key="14">
    <source>
        <dbReference type="Proteomes" id="UP000005808"/>
    </source>
</evidence>
<comment type="similarity">
    <text evidence="3">Belongs to the NMT1/THI5 family.</text>
</comment>
<evidence type="ECO:0000256" key="11">
    <source>
        <dbReference type="ARBA" id="ARBA00048179"/>
    </source>
</evidence>
<dbReference type="Proteomes" id="UP000005808">
    <property type="component" value="Unassembled WGS sequence"/>
</dbReference>
<evidence type="ECO:0000256" key="8">
    <source>
        <dbReference type="ARBA" id="ARBA00022977"/>
    </source>
</evidence>
<dbReference type="Gene3D" id="3.40.190.10">
    <property type="entry name" value="Periplasmic binding protein-like II"/>
    <property type="match status" value="2"/>
</dbReference>
<evidence type="ECO:0000256" key="2">
    <source>
        <dbReference type="ARBA" id="ARBA00004948"/>
    </source>
</evidence>
<evidence type="ECO:0000256" key="5">
    <source>
        <dbReference type="ARBA" id="ARBA00022679"/>
    </source>
</evidence>
<keyword evidence="6" id="KW-0479">Metal-binding</keyword>
<gene>
    <name evidence="13" type="ORF">OR16_11293</name>
</gene>
<comment type="catalytic activity">
    <reaction evidence="11">
        <text>N(6)-(pyridoxal phosphate)-L-lysyl-[4-amino-5-hydroxymethyl-2-methylpyrimidine phosphate synthase] + L-histidyl-[4-amino-5-hydroxymethyl-2-methylpyrimidine phosphate synthase] + 2 Fe(3+) + 4 H2O = L-lysyl-[4-amino-5-hydroxymethyl-2-methylpyrimidine phosphate synthase] + (2S)-2-amino-5-hydroxy-4-oxopentanoyl-[4-amino-5-hydroxymethyl-2-methylpyrimidine phosphate synthase] + 4-amino-2-methyl-5-(phosphooxymethyl)pyrimidine + 3-oxopropanoate + 2 Fe(2+) + 2 H(+)</text>
        <dbReference type="Rhea" id="RHEA:65756"/>
        <dbReference type="Rhea" id="RHEA-COMP:16892"/>
        <dbReference type="Rhea" id="RHEA-COMP:16893"/>
        <dbReference type="Rhea" id="RHEA-COMP:16894"/>
        <dbReference type="Rhea" id="RHEA-COMP:16895"/>
        <dbReference type="ChEBI" id="CHEBI:15377"/>
        <dbReference type="ChEBI" id="CHEBI:15378"/>
        <dbReference type="ChEBI" id="CHEBI:29033"/>
        <dbReference type="ChEBI" id="CHEBI:29034"/>
        <dbReference type="ChEBI" id="CHEBI:29969"/>
        <dbReference type="ChEBI" id="CHEBI:29979"/>
        <dbReference type="ChEBI" id="CHEBI:33190"/>
        <dbReference type="ChEBI" id="CHEBI:58354"/>
        <dbReference type="ChEBI" id="CHEBI:143915"/>
        <dbReference type="ChEBI" id="CHEBI:157692"/>
    </reaction>
    <physiologicalReaction direction="left-to-right" evidence="11">
        <dbReference type="Rhea" id="RHEA:65757"/>
    </physiologicalReaction>
</comment>
<evidence type="ECO:0000256" key="10">
    <source>
        <dbReference type="ARBA" id="ARBA00033171"/>
    </source>
</evidence>
<sequence>MEIKMSRLDDPSRRRVLQASLLAAGLATGTLLSVRSFAADRAAVNMQLGWIPGGNQVGEVVAKRLGYYEQEGIDFKILPGGPNVDGVAIVASGRGEAGQISSSPSVMLAVSEGLPVKCFAVGLQQHPYAFFSLKKTPIRTPQDMIGKRIGIQATGLVLLKALLVKHQIAESQVNVVPIGADMMPLLSGRVDAVAGWQTNLSALKALGADRVDLSLWDSGVRLYALPYYAHTDTLRKHPEVLQRFLRATARGWLYANKNRDQAIDLLLKEFPSLNHADERASIDVLMGYALNKASGTQGWGSMDPTVWQEQISLYAELGQFRARAPKVEDVMTLDILQATKSSRLVV</sequence>
<keyword evidence="8" id="KW-0784">Thiamine biosynthesis</keyword>
<comment type="function">
    <text evidence="1">Responsible for the formation of the pyrimidine heterocycle in the thiamine biosynthesis pathway. Catalyzes the formation of hydroxymethylpyrimidine phosphate (HMP-P) from histidine and pyridoxal phosphate (PLP). The protein uses PLP and the active site histidine to form HMP-P, generating an inactive enzyme. The enzyme can only undergo a single turnover, which suggests it is a suicide enzyme.</text>
</comment>
<dbReference type="AlphaFoldDB" id="H1S3D6"/>
<evidence type="ECO:0000259" key="12">
    <source>
        <dbReference type="Pfam" id="PF09084"/>
    </source>
</evidence>
<evidence type="ECO:0000256" key="4">
    <source>
        <dbReference type="ARBA" id="ARBA00011738"/>
    </source>
</evidence>
<protein>
    <recommendedName>
        <fullName evidence="10">Thiamine pyrimidine synthase</fullName>
    </recommendedName>
</protein>
<dbReference type="InterPro" id="IPR027939">
    <property type="entry name" value="NMT1/THI5"/>
</dbReference>
<evidence type="ECO:0000256" key="7">
    <source>
        <dbReference type="ARBA" id="ARBA00022898"/>
    </source>
</evidence>
<evidence type="ECO:0000256" key="3">
    <source>
        <dbReference type="ARBA" id="ARBA00009406"/>
    </source>
</evidence>
<dbReference type="GO" id="GO:0009228">
    <property type="term" value="P:thiamine biosynthetic process"/>
    <property type="evidence" value="ECO:0007669"/>
    <property type="project" value="UniProtKB-KW"/>
</dbReference>
<keyword evidence="9" id="KW-0408">Iron</keyword>
<keyword evidence="7" id="KW-0663">Pyridoxal phosphate</keyword>
<evidence type="ECO:0000256" key="1">
    <source>
        <dbReference type="ARBA" id="ARBA00003469"/>
    </source>
</evidence>
<comment type="pathway">
    <text evidence="2">Cofactor biosynthesis; thiamine diphosphate biosynthesis.</text>
</comment>
<organism evidence="13 14">
    <name type="scientific">Cupriavidus basilensis OR16</name>
    <dbReference type="NCBI Taxonomy" id="1127483"/>
    <lineage>
        <taxon>Bacteria</taxon>
        <taxon>Pseudomonadati</taxon>
        <taxon>Pseudomonadota</taxon>
        <taxon>Betaproteobacteria</taxon>
        <taxon>Burkholderiales</taxon>
        <taxon>Burkholderiaceae</taxon>
        <taxon>Cupriavidus</taxon>
    </lineage>
</organism>
<accession>H1S3D6</accession>
<feature type="domain" description="SsuA/THI5-like" evidence="12">
    <location>
        <begin position="57"/>
        <end position="262"/>
    </location>
</feature>
<name>H1S3D6_9BURK</name>
<dbReference type="GO" id="GO:0046872">
    <property type="term" value="F:metal ion binding"/>
    <property type="evidence" value="ECO:0007669"/>
    <property type="project" value="UniProtKB-KW"/>
</dbReference>
<evidence type="ECO:0000256" key="6">
    <source>
        <dbReference type="ARBA" id="ARBA00022723"/>
    </source>
</evidence>
<comment type="caution">
    <text evidence="13">The sequence shown here is derived from an EMBL/GenBank/DDBJ whole genome shotgun (WGS) entry which is preliminary data.</text>
</comment>
<dbReference type="SUPFAM" id="SSF53850">
    <property type="entry name" value="Periplasmic binding protein-like II"/>
    <property type="match status" value="1"/>
</dbReference>
<dbReference type="Pfam" id="PF09084">
    <property type="entry name" value="NMT1"/>
    <property type="match status" value="1"/>
</dbReference>
<dbReference type="GO" id="GO:0016740">
    <property type="term" value="F:transferase activity"/>
    <property type="evidence" value="ECO:0007669"/>
    <property type="project" value="UniProtKB-KW"/>
</dbReference>
<proteinExistence type="inferred from homology"/>
<dbReference type="PROSITE" id="PS51318">
    <property type="entry name" value="TAT"/>
    <property type="match status" value="1"/>
</dbReference>
<dbReference type="EMBL" id="AHJE01000025">
    <property type="protein sequence ID" value="EHP42938.1"/>
    <property type="molecule type" value="Genomic_DNA"/>
</dbReference>